<proteinExistence type="predicted"/>
<sequence length="125" mass="14333">MDFNVFGDDEEADEIAFYLDWDRNYVWSYINEFGRLPPLPTPPASFPEFNHTNSYHPYFHPQLQRHENDTQNLDGISLPGQALSGNLMTHHPNTFHNDISIQQQQNNHTSVETVDPGAVLPEGKP</sequence>
<evidence type="ECO:0000256" key="1">
    <source>
        <dbReference type="SAM" id="MobiDB-lite"/>
    </source>
</evidence>
<protein>
    <submittedName>
        <fullName evidence="3">Uncharacterized protein</fullName>
    </submittedName>
</protein>
<dbReference type="Proteomes" id="UP000887578">
    <property type="component" value="Unplaced"/>
</dbReference>
<name>A0A914PTU4_9BILA</name>
<feature type="region of interest" description="Disordered" evidence="1">
    <location>
        <begin position="103"/>
        <end position="125"/>
    </location>
</feature>
<feature type="compositionally biased region" description="Polar residues" evidence="1">
    <location>
        <begin position="103"/>
        <end position="112"/>
    </location>
</feature>
<organism evidence="2 3">
    <name type="scientific">Panagrolaimus davidi</name>
    <dbReference type="NCBI Taxonomy" id="227884"/>
    <lineage>
        <taxon>Eukaryota</taxon>
        <taxon>Metazoa</taxon>
        <taxon>Ecdysozoa</taxon>
        <taxon>Nematoda</taxon>
        <taxon>Chromadorea</taxon>
        <taxon>Rhabditida</taxon>
        <taxon>Tylenchina</taxon>
        <taxon>Panagrolaimomorpha</taxon>
        <taxon>Panagrolaimoidea</taxon>
        <taxon>Panagrolaimidae</taxon>
        <taxon>Panagrolaimus</taxon>
    </lineage>
</organism>
<keyword evidence="2" id="KW-1185">Reference proteome</keyword>
<reference evidence="3" key="1">
    <citation type="submission" date="2022-11" db="UniProtKB">
        <authorList>
            <consortium name="WormBaseParasite"/>
        </authorList>
    </citation>
    <scope>IDENTIFICATION</scope>
</reference>
<dbReference type="AlphaFoldDB" id="A0A914PTU4"/>
<dbReference type="WBParaSite" id="PDA_v2.g21650.t1">
    <property type="protein sequence ID" value="PDA_v2.g21650.t1"/>
    <property type="gene ID" value="PDA_v2.g21650"/>
</dbReference>
<accession>A0A914PTU4</accession>
<evidence type="ECO:0000313" key="3">
    <source>
        <dbReference type="WBParaSite" id="PDA_v2.g21650.t1"/>
    </source>
</evidence>
<evidence type="ECO:0000313" key="2">
    <source>
        <dbReference type="Proteomes" id="UP000887578"/>
    </source>
</evidence>